<reference evidence="11 12" key="1">
    <citation type="submission" date="2016-10" db="EMBL/GenBank/DDBJ databases">
        <authorList>
            <person name="de Groot N.N."/>
        </authorList>
    </citation>
    <scope>NUCLEOTIDE SEQUENCE [LARGE SCALE GENOMIC DNA]</scope>
    <source>
        <strain evidence="11 12">DSM 19219</strain>
    </source>
</reference>
<dbReference type="Proteomes" id="UP000198500">
    <property type="component" value="Unassembled WGS sequence"/>
</dbReference>
<dbReference type="Pfam" id="PF01512">
    <property type="entry name" value="Complex1_51K"/>
    <property type="match status" value="1"/>
</dbReference>
<feature type="region of interest" description="Disordered" evidence="9">
    <location>
        <begin position="556"/>
        <end position="577"/>
    </location>
</feature>
<dbReference type="NCBIfam" id="TIGR01945">
    <property type="entry name" value="rnfC"/>
    <property type="match status" value="1"/>
</dbReference>
<dbReference type="GO" id="GO:0051539">
    <property type="term" value="F:4 iron, 4 sulfur cluster binding"/>
    <property type="evidence" value="ECO:0007669"/>
    <property type="project" value="UniProtKB-KW"/>
</dbReference>
<dbReference type="InterPro" id="IPR026902">
    <property type="entry name" value="RnfC_N"/>
</dbReference>
<feature type="binding site" evidence="8">
    <location>
        <position position="416"/>
    </location>
    <ligand>
        <name>[4Fe-4S] cluster</name>
        <dbReference type="ChEBI" id="CHEBI:49883"/>
        <label>2</label>
    </ligand>
</feature>
<keyword evidence="7 8" id="KW-0411">Iron-sulfur</keyword>
<feature type="binding site" evidence="8">
    <location>
        <position position="384"/>
    </location>
    <ligand>
        <name>[4Fe-4S] cluster</name>
        <dbReference type="ChEBI" id="CHEBI:49883"/>
        <label>2</label>
    </ligand>
</feature>
<feature type="region of interest" description="Disordered" evidence="9">
    <location>
        <begin position="1"/>
        <end position="26"/>
    </location>
</feature>
<dbReference type="Pfam" id="PF13187">
    <property type="entry name" value="Fer4_9"/>
    <property type="match status" value="1"/>
</dbReference>
<evidence type="ECO:0000256" key="9">
    <source>
        <dbReference type="SAM" id="MobiDB-lite"/>
    </source>
</evidence>
<dbReference type="EMBL" id="FNNI01000011">
    <property type="protein sequence ID" value="SDY12389.1"/>
    <property type="molecule type" value="Genomic_DNA"/>
</dbReference>
<keyword evidence="5 8" id="KW-0249">Electron transport</keyword>
<dbReference type="AlphaFoldDB" id="A0A1H3HCL6"/>
<feature type="compositionally biased region" description="Polar residues" evidence="9">
    <location>
        <begin position="488"/>
        <end position="504"/>
    </location>
</feature>
<feature type="binding site" evidence="8">
    <location>
        <position position="413"/>
    </location>
    <ligand>
        <name>[4Fe-4S] cluster</name>
        <dbReference type="ChEBI" id="CHEBI:49883"/>
        <label>2</label>
    </ligand>
</feature>
<dbReference type="RefSeq" id="WP_092572190.1">
    <property type="nucleotide sequence ID" value="NZ_BMXH01000012.1"/>
</dbReference>
<feature type="binding site" evidence="8">
    <location>
        <position position="419"/>
    </location>
    <ligand>
        <name>[4Fe-4S] cluster</name>
        <dbReference type="ChEBI" id="CHEBI:49883"/>
        <label>2</label>
    </ligand>
</feature>
<dbReference type="SUPFAM" id="SSF142019">
    <property type="entry name" value="Nqo1 FMN-binding domain-like"/>
    <property type="match status" value="1"/>
</dbReference>
<evidence type="ECO:0000259" key="10">
    <source>
        <dbReference type="PROSITE" id="PS51379"/>
    </source>
</evidence>
<dbReference type="GO" id="GO:0022900">
    <property type="term" value="P:electron transport chain"/>
    <property type="evidence" value="ECO:0007669"/>
    <property type="project" value="UniProtKB-UniRule"/>
</dbReference>
<keyword evidence="6 8" id="KW-0408">Iron</keyword>
<evidence type="ECO:0000256" key="8">
    <source>
        <dbReference type="HAMAP-Rule" id="MF_00461"/>
    </source>
</evidence>
<dbReference type="InterPro" id="IPR017900">
    <property type="entry name" value="4Fe4S_Fe_S_CS"/>
</dbReference>
<dbReference type="GO" id="GO:0005886">
    <property type="term" value="C:plasma membrane"/>
    <property type="evidence" value="ECO:0007669"/>
    <property type="project" value="UniProtKB-SubCell"/>
</dbReference>
<dbReference type="PROSITE" id="PS00198">
    <property type="entry name" value="4FE4S_FER_1"/>
    <property type="match status" value="2"/>
</dbReference>
<evidence type="ECO:0000256" key="2">
    <source>
        <dbReference type="ARBA" id="ARBA00022485"/>
    </source>
</evidence>
<dbReference type="SUPFAM" id="SSF46548">
    <property type="entry name" value="alpha-helical ferredoxin"/>
    <property type="match status" value="1"/>
</dbReference>
<keyword evidence="2 8" id="KW-0004">4Fe-4S</keyword>
<name>A0A1H3HCL6_9GAMM</name>
<feature type="binding site" evidence="8">
    <location>
        <position position="423"/>
    </location>
    <ligand>
        <name>[4Fe-4S] cluster</name>
        <dbReference type="ChEBI" id="CHEBI:49883"/>
        <label>1</label>
    </ligand>
</feature>
<dbReference type="STRING" id="574349.SAMN05443545_11172"/>
<dbReference type="PANTHER" id="PTHR43034">
    <property type="entry name" value="ION-TRANSLOCATING OXIDOREDUCTASE COMPLEX SUBUNIT C"/>
    <property type="match status" value="1"/>
</dbReference>
<keyword evidence="3 8" id="KW-0479">Metal-binding</keyword>
<comment type="subunit">
    <text evidence="8">The complex is composed of six subunits: RnfA, RnfB, RnfC, RnfD, RnfE and RnfG.</text>
</comment>
<keyword evidence="4 8" id="KW-0677">Repeat</keyword>
<dbReference type="InterPro" id="IPR017896">
    <property type="entry name" value="4Fe4S_Fe-S-bd"/>
</dbReference>
<comment type="cofactor">
    <cofactor evidence="8">
        <name>[4Fe-4S] cluster</name>
        <dbReference type="ChEBI" id="CHEBI:49883"/>
    </cofactor>
    <text evidence="8">Binds 2 [4Fe-4S] clusters per subunit.</text>
</comment>
<dbReference type="Gene3D" id="3.40.50.11540">
    <property type="entry name" value="NADH-ubiquinone oxidoreductase 51kDa subunit"/>
    <property type="match status" value="1"/>
</dbReference>
<dbReference type="Gene3D" id="3.30.70.20">
    <property type="match status" value="1"/>
</dbReference>
<feature type="binding site" evidence="8">
    <location>
        <position position="377"/>
    </location>
    <ligand>
        <name>[4Fe-4S] cluster</name>
        <dbReference type="ChEBI" id="CHEBI:49883"/>
        <label>1</label>
    </ligand>
</feature>
<dbReference type="Pfam" id="PF13375">
    <property type="entry name" value="RnfC_N"/>
    <property type="match status" value="1"/>
</dbReference>
<keyword evidence="8" id="KW-1278">Translocase</keyword>
<keyword evidence="1 8" id="KW-0813">Transport</keyword>
<dbReference type="NCBIfam" id="NF003454">
    <property type="entry name" value="PRK05035.1"/>
    <property type="match status" value="1"/>
</dbReference>
<dbReference type="GO" id="GO:0009055">
    <property type="term" value="F:electron transfer activity"/>
    <property type="evidence" value="ECO:0007669"/>
    <property type="project" value="InterPro"/>
</dbReference>
<evidence type="ECO:0000256" key="3">
    <source>
        <dbReference type="ARBA" id="ARBA00022723"/>
    </source>
</evidence>
<evidence type="ECO:0000313" key="11">
    <source>
        <dbReference type="EMBL" id="SDY12389.1"/>
    </source>
</evidence>
<protein>
    <recommendedName>
        <fullName evidence="8">Ion-translocating oxidoreductase complex subunit C</fullName>
        <ecNumber evidence="8">7.-.-.-</ecNumber>
    </recommendedName>
    <alternativeName>
        <fullName evidence="8">Rnf electron transport complex subunit C</fullName>
    </alternativeName>
</protein>
<dbReference type="PROSITE" id="PS51379">
    <property type="entry name" value="4FE4S_FER_2"/>
    <property type="match status" value="2"/>
</dbReference>
<keyword evidence="8" id="KW-0472">Membrane</keyword>
<evidence type="ECO:0000313" key="12">
    <source>
        <dbReference type="Proteomes" id="UP000198500"/>
    </source>
</evidence>
<accession>A0A1H3HCL6</accession>
<dbReference type="PANTHER" id="PTHR43034:SF2">
    <property type="entry name" value="ION-TRANSLOCATING OXIDOREDUCTASE COMPLEX SUBUNIT C"/>
    <property type="match status" value="1"/>
</dbReference>
<feature type="binding site" evidence="8">
    <location>
        <position position="374"/>
    </location>
    <ligand>
        <name>[4Fe-4S] cluster</name>
        <dbReference type="ChEBI" id="CHEBI:49883"/>
        <label>1</label>
    </ligand>
</feature>
<dbReference type="HAMAP" id="MF_00461">
    <property type="entry name" value="RsxC_RnfC"/>
    <property type="match status" value="1"/>
</dbReference>
<comment type="function">
    <text evidence="8">Part of a membrane-bound complex that couples electron transfer with translocation of ions across the membrane.</text>
</comment>
<dbReference type="InterPro" id="IPR037225">
    <property type="entry name" value="Nuo51_FMN-bd_sf"/>
</dbReference>
<proteinExistence type="inferred from homology"/>
<dbReference type="InterPro" id="IPR011538">
    <property type="entry name" value="Nuo51_FMN-bd"/>
</dbReference>
<dbReference type="OrthoDB" id="9767754at2"/>
<organism evidence="11 12">
    <name type="scientific">Aidingimonas halophila</name>
    <dbReference type="NCBI Taxonomy" id="574349"/>
    <lineage>
        <taxon>Bacteria</taxon>
        <taxon>Pseudomonadati</taxon>
        <taxon>Pseudomonadota</taxon>
        <taxon>Gammaproteobacteria</taxon>
        <taxon>Oceanospirillales</taxon>
        <taxon>Halomonadaceae</taxon>
        <taxon>Aidingimonas</taxon>
    </lineage>
</organism>
<comment type="subcellular location">
    <subcellularLocation>
        <location evidence="8">Cell inner membrane</location>
        <topology evidence="8">Peripheral membrane protein</topology>
    </subcellularLocation>
</comment>
<dbReference type="EC" id="7.-.-.-" evidence="8"/>
<feature type="domain" description="4Fe-4S ferredoxin-type" evidence="10">
    <location>
        <begin position="404"/>
        <end position="432"/>
    </location>
</feature>
<evidence type="ECO:0000256" key="4">
    <source>
        <dbReference type="ARBA" id="ARBA00022737"/>
    </source>
</evidence>
<feature type="compositionally biased region" description="Basic and acidic residues" evidence="9">
    <location>
        <begin position="557"/>
        <end position="577"/>
    </location>
</feature>
<evidence type="ECO:0000256" key="1">
    <source>
        <dbReference type="ARBA" id="ARBA00022448"/>
    </source>
</evidence>
<keyword evidence="12" id="KW-1185">Reference proteome</keyword>
<gene>
    <name evidence="8" type="primary">rnfC</name>
    <name evidence="11" type="ORF">SAMN05443545_11172</name>
</gene>
<sequence length="577" mass="63048">MARHFDFPGGIHPPARKQRSAEAPLRSAPLPSRVVLPLQQHIGTPAEPCVSPGQYVRTGERIAIAQGMVSTDIHASISGWVRSIESHPVPHPSGERASCIVIDGDDKDEWQRLPVLNWRQSHHAELIERLRHAGIVGLGGATFPAQIKAAIGEHHRIDSLVVNAAECEPYITTDDVMLRTHADDVVEGARLMAHLCGAERILIGIEDDKPEAINALEASLRASGTDDDAPIALRVIATRYPSGGEKQLIKRLLNREVPSRGLPADIGVLCHNPGTLRAAVQAVREGRPMVSRVVTLTGAAVNRPGNVEARLGSLMCDLLAAAELREAEVSRLIMGGPLMGFELSHTEIPLVKASNCLIAATQDELPTAPPEQPCIRCGACETACPAGLLPQQLYWYARSHDHDKAELFNLFDCIECGACDFVCPSHIPLAQYFRAAKDEIRFRRHEALKAEHARHRFELRQARMEREAAEKEARRQARKAAIRRRSQDQGLSEDSQPTETTDNAANAVMEDDIKTLRIAQAAARAAVKKAEKALARASETGEGDIDDLEVQLATARENLRTTESRLSAAREARENAS</sequence>
<evidence type="ECO:0000256" key="6">
    <source>
        <dbReference type="ARBA" id="ARBA00023004"/>
    </source>
</evidence>
<comment type="similarity">
    <text evidence="8">Belongs to the 4Fe4S bacterial-type ferredoxin family. RnfC subfamily.</text>
</comment>
<evidence type="ECO:0000256" key="7">
    <source>
        <dbReference type="ARBA" id="ARBA00023014"/>
    </source>
</evidence>
<keyword evidence="8" id="KW-0997">Cell inner membrane</keyword>
<feature type="domain" description="4Fe-4S ferredoxin-type" evidence="10">
    <location>
        <begin position="364"/>
        <end position="394"/>
    </location>
</feature>
<feature type="region of interest" description="Disordered" evidence="9">
    <location>
        <begin position="468"/>
        <end position="508"/>
    </location>
</feature>
<feature type="binding site" evidence="8">
    <location>
        <position position="380"/>
    </location>
    <ligand>
        <name>[4Fe-4S] cluster</name>
        <dbReference type="ChEBI" id="CHEBI:49883"/>
        <label>1</label>
    </ligand>
</feature>
<evidence type="ECO:0000256" key="5">
    <source>
        <dbReference type="ARBA" id="ARBA00022982"/>
    </source>
</evidence>
<dbReference type="GO" id="GO:0046872">
    <property type="term" value="F:metal ion binding"/>
    <property type="evidence" value="ECO:0007669"/>
    <property type="project" value="UniProtKB-KW"/>
</dbReference>
<keyword evidence="8" id="KW-1003">Cell membrane</keyword>
<dbReference type="InterPro" id="IPR010208">
    <property type="entry name" value="Ion_transpt_RnfC/RsxC"/>
</dbReference>